<keyword evidence="4" id="KW-1185">Reference proteome</keyword>
<keyword evidence="1" id="KW-0560">Oxidoreductase</keyword>
<name>A0AAN6GXV1_9BASI</name>
<dbReference type="SMART" id="SM00903">
    <property type="entry name" value="Flavin_Reduct"/>
    <property type="match status" value="1"/>
</dbReference>
<dbReference type="GO" id="GO:0010181">
    <property type="term" value="F:FMN binding"/>
    <property type="evidence" value="ECO:0007669"/>
    <property type="project" value="InterPro"/>
</dbReference>
<dbReference type="SUPFAM" id="SSF50475">
    <property type="entry name" value="FMN-binding split barrel"/>
    <property type="match status" value="1"/>
</dbReference>
<dbReference type="Pfam" id="PF01613">
    <property type="entry name" value="Flavin_Reduct"/>
    <property type="match status" value="1"/>
</dbReference>
<dbReference type="PANTHER" id="PTHR30466">
    <property type="entry name" value="FLAVIN REDUCTASE"/>
    <property type="match status" value="1"/>
</dbReference>
<dbReference type="PANTHER" id="PTHR30466:SF1">
    <property type="entry name" value="FMN REDUCTASE (NADH) RUTF"/>
    <property type="match status" value="1"/>
</dbReference>
<protein>
    <recommendedName>
        <fullName evidence="2">Flavin reductase like domain-containing protein</fullName>
    </recommendedName>
</protein>
<dbReference type="InterPro" id="IPR002563">
    <property type="entry name" value="Flavin_Rdtase-like_dom"/>
</dbReference>
<dbReference type="Gene3D" id="2.30.110.10">
    <property type="entry name" value="Electron Transport, Fmn-binding Protein, Chain A"/>
    <property type="match status" value="1"/>
</dbReference>
<comment type="caution">
    <text evidence="3">The sequence shown here is derived from an EMBL/GenBank/DDBJ whole genome shotgun (WGS) entry which is preliminary data.</text>
</comment>
<dbReference type="GO" id="GO:0042602">
    <property type="term" value="F:riboflavin reductase (NADPH) activity"/>
    <property type="evidence" value="ECO:0007669"/>
    <property type="project" value="TreeGrafter"/>
</dbReference>
<dbReference type="Proteomes" id="UP001176517">
    <property type="component" value="Unassembled WGS sequence"/>
</dbReference>
<evidence type="ECO:0000256" key="1">
    <source>
        <dbReference type="ARBA" id="ARBA00023002"/>
    </source>
</evidence>
<dbReference type="EMBL" id="JAPDMZ010000007">
    <property type="protein sequence ID" value="KAK0557207.1"/>
    <property type="molecule type" value="Genomic_DNA"/>
</dbReference>
<sequence>MRNVAQPVAIITARLPSIESAEDQVLFHGATISSFTTISMNPPLVAFSLQTPSRIANAIETHPNSALASPGSQASEERKPHFLINLLSYSQAGSAASFAKPGLLPLRFHSQTSSLQTAASSSATSDQRTINLGAWRSQTTVDNIPSFKGSMSALACRLEFKLDLSQHDSLSYLNNTHQETDPVAAEDQAVVGQGPASSELFIAAVCAVEHELGSSSEPAEPLVYTRHQFYTVARES</sequence>
<accession>A0AAN6GXV1</accession>
<feature type="domain" description="Flavin reductase like" evidence="2">
    <location>
        <begin position="1"/>
        <end position="231"/>
    </location>
</feature>
<reference evidence="3" key="1">
    <citation type="journal article" date="2023" name="PhytoFront">
        <title>Draft Genome Resources of Seven Strains of Tilletia horrida, Causal Agent of Kernel Smut of Rice.</title>
        <authorList>
            <person name="Khanal S."/>
            <person name="Antony Babu S."/>
            <person name="Zhou X.G."/>
        </authorList>
    </citation>
    <scope>NUCLEOTIDE SEQUENCE</scope>
    <source>
        <strain evidence="3">TX6</strain>
    </source>
</reference>
<dbReference type="AlphaFoldDB" id="A0AAN6GXV1"/>
<dbReference type="InterPro" id="IPR012349">
    <property type="entry name" value="Split_barrel_FMN-bd"/>
</dbReference>
<gene>
    <name evidence="3" type="ORF">OC846_000657</name>
</gene>
<evidence type="ECO:0000313" key="3">
    <source>
        <dbReference type="EMBL" id="KAK0557207.1"/>
    </source>
</evidence>
<organism evidence="3 4">
    <name type="scientific">Tilletia horrida</name>
    <dbReference type="NCBI Taxonomy" id="155126"/>
    <lineage>
        <taxon>Eukaryota</taxon>
        <taxon>Fungi</taxon>
        <taxon>Dikarya</taxon>
        <taxon>Basidiomycota</taxon>
        <taxon>Ustilaginomycotina</taxon>
        <taxon>Exobasidiomycetes</taxon>
        <taxon>Tilletiales</taxon>
        <taxon>Tilletiaceae</taxon>
        <taxon>Tilletia</taxon>
    </lineage>
</organism>
<evidence type="ECO:0000313" key="4">
    <source>
        <dbReference type="Proteomes" id="UP001176517"/>
    </source>
</evidence>
<dbReference type="InterPro" id="IPR050268">
    <property type="entry name" value="NADH-dep_flavin_reductase"/>
</dbReference>
<evidence type="ECO:0000259" key="2">
    <source>
        <dbReference type="SMART" id="SM00903"/>
    </source>
</evidence>
<proteinExistence type="predicted"/>